<evidence type="ECO:0000256" key="1">
    <source>
        <dbReference type="SAM" id="Coils"/>
    </source>
</evidence>
<gene>
    <name evidence="2" type="ORF">BDZ94DRAFT_1261656</name>
</gene>
<protein>
    <recommendedName>
        <fullName evidence="4">F-box domain-containing protein</fullName>
    </recommendedName>
</protein>
<feature type="coiled-coil region" evidence="1">
    <location>
        <begin position="20"/>
        <end position="61"/>
    </location>
</feature>
<dbReference type="Gene3D" id="1.20.1280.50">
    <property type="match status" value="1"/>
</dbReference>
<evidence type="ECO:0008006" key="4">
    <source>
        <dbReference type="Google" id="ProtNLM"/>
    </source>
</evidence>
<organism evidence="2 3">
    <name type="scientific">Collybia nuda</name>
    <dbReference type="NCBI Taxonomy" id="64659"/>
    <lineage>
        <taxon>Eukaryota</taxon>
        <taxon>Fungi</taxon>
        <taxon>Dikarya</taxon>
        <taxon>Basidiomycota</taxon>
        <taxon>Agaricomycotina</taxon>
        <taxon>Agaricomycetes</taxon>
        <taxon>Agaricomycetidae</taxon>
        <taxon>Agaricales</taxon>
        <taxon>Tricholomatineae</taxon>
        <taxon>Clitocybaceae</taxon>
        <taxon>Collybia</taxon>
    </lineage>
</organism>
<reference evidence="2" key="1">
    <citation type="submission" date="2020-11" db="EMBL/GenBank/DDBJ databases">
        <authorList>
            <consortium name="DOE Joint Genome Institute"/>
            <person name="Ahrendt S."/>
            <person name="Riley R."/>
            <person name="Andreopoulos W."/>
            <person name="Labutti K."/>
            <person name="Pangilinan J."/>
            <person name="Ruiz-Duenas F.J."/>
            <person name="Barrasa J.M."/>
            <person name="Sanchez-Garcia M."/>
            <person name="Camarero S."/>
            <person name="Miyauchi S."/>
            <person name="Serrano A."/>
            <person name="Linde D."/>
            <person name="Babiker R."/>
            <person name="Drula E."/>
            <person name="Ayuso-Fernandez I."/>
            <person name="Pacheco R."/>
            <person name="Padilla G."/>
            <person name="Ferreira P."/>
            <person name="Barriuso J."/>
            <person name="Kellner H."/>
            <person name="Castanera R."/>
            <person name="Alfaro M."/>
            <person name="Ramirez L."/>
            <person name="Pisabarro A.G."/>
            <person name="Kuo A."/>
            <person name="Tritt A."/>
            <person name="Lipzen A."/>
            <person name="He G."/>
            <person name="Yan M."/>
            <person name="Ng V."/>
            <person name="Cullen D."/>
            <person name="Martin F."/>
            <person name="Rosso M.-N."/>
            <person name="Henrissat B."/>
            <person name="Hibbett D."/>
            <person name="Martinez A.T."/>
            <person name="Grigoriev I.V."/>
        </authorList>
    </citation>
    <scope>NUCLEOTIDE SEQUENCE</scope>
    <source>
        <strain evidence="2">CBS 247.69</strain>
    </source>
</reference>
<evidence type="ECO:0000313" key="3">
    <source>
        <dbReference type="Proteomes" id="UP000807353"/>
    </source>
</evidence>
<keyword evidence="1" id="KW-0175">Coiled coil</keyword>
<keyword evidence="3" id="KW-1185">Reference proteome</keyword>
<evidence type="ECO:0000313" key="2">
    <source>
        <dbReference type="EMBL" id="KAF9462347.1"/>
    </source>
</evidence>
<comment type="caution">
    <text evidence="2">The sequence shown here is derived from an EMBL/GenBank/DDBJ whole genome shotgun (WGS) entry which is preliminary data.</text>
</comment>
<name>A0A9P5Y2Q5_9AGAR</name>
<dbReference type="Proteomes" id="UP000807353">
    <property type="component" value="Unassembled WGS sequence"/>
</dbReference>
<sequence length="552" mass="62265">MESRFAPFLSTNYVPSKNELNETCELLMESDNQLSQLNAEITRLQSKIDKLISKRDQLHTDIVRHRNLIAPLRRVPDELLQEIFFHCLPVDHNPVMSCHEAPLLLGRVCSHWRSTILSAPRLWSSIHIVVPNYIPALPEDWSSPETRNQSRDFCEAVEAWLSRSGDLPLSISLLQVPYSNSSPGFVEQLISTVIRFSFRWRNVSLIVPFAIDSQLFSVSHEALPLLETFFSDTKFGPTPLPDFTPLDIFRAPHIRAISSHCLKMIPEDVDWSRLTFLSLESSGHVDGILTPSKALGILRKTPNLVHCELDFMGGWAIPSPFDDCQVGFFSLKPFYERLRLPVLISLEFTPSSTRQYPDINISERPSICTLLSRLDSLKELTLLPTLDLTHILFMSLLECSPSITRLSVINTLTINPPPIGEVWSPFTNEIAVLLTPTVGRLAVCPLLEVLECNPCGISDAALLALIEQRTIHALANDVQPLERVDVAMYRQKMIDVPNALPPGVLEGTTITLQYLTTLALRMDITPLAGLKKPNRLQLPTKMYKYFSFRKSV</sequence>
<proteinExistence type="predicted"/>
<accession>A0A9P5Y2Q5</accession>
<dbReference type="OrthoDB" id="3365698at2759"/>
<dbReference type="EMBL" id="MU150273">
    <property type="protein sequence ID" value="KAF9462347.1"/>
    <property type="molecule type" value="Genomic_DNA"/>
</dbReference>
<dbReference type="AlphaFoldDB" id="A0A9P5Y2Q5"/>